<evidence type="ECO:0000256" key="2">
    <source>
        <dbReference type="ARBA" id="ARBA00022763"/>
    </source>
</evidence>
<dbReference type="GO" id="GO:0000400">
    <property type="term" value="F:four-way junction DNA binding"/>
    <property type="evidence" value="ECO:0007669"/>
    <property type="project" value="UniProtKB-UniRule"/>
</dbReference>
<dbReference type="KEGG" id="anf:AQPE_1430"/>
<evidence type="ECO:0000259" key="7">
    <source>
        <dbReference type="SMART" id="SM00278"/>
    </source>
</evidence>
<keyword evidence="5 6" id="KW-0234">DNA repair</keyword>
<keyword evidence="8" id="KW-0347">Helicase</keyword>
<keyword evidence="1 6" id="KW-0963">Cytoplasm</keyword>
<dbReference type="SMART" id="SM00278">
    <property type="entry name" value="HhH1"/>
    <property type="match status" value="2"/>
</dbReference>
<keyword evidence="3 6" id="KW-0238">DNA-binding</keyword>
<comment type="caution">
    <text evidence="6">Lacks conserved residue(s) required for the propagation of feature annotation.</text>
</comment>
<dbReference type="Pfam" id="PF01330">
    <property type="entry name" value="RuvA_N"/>
    <property type="match status" value="1"/>
</dbReference>
<keyword evidence="4 6" id="KW-0233">DNA recombination</keyword>
<dbReference type="NCBIfam" id="TIGR00084">
    <property type="entry name" value="ruvA"/>
    <property type="match status" value="1"/>
</dbReference>
<dbReference type="CDD" id="cd14332">
    <property type="entry name" value="UBA_RuvA_C"/>
    <property type="match status" value="1"/>
</dbReference>
<feature type="domain" description="Helix-hairpin-helix DNA-binding motif class 1" evidence="7">
    <location>
        <begin position="72"/>
        <end position="91"/>
    </location>
</feature>
<comment type="function">
    <text evidence="6">The RuvA-RuvB-RuvC complex processes Holliday junction (HJ) DNA during genetic recombination and DNA repair, while the RuvA-RuvB complex plays an important role in the rescue of blocked DNA replication forks via replication fork reversal (RFR). RuvA specifically binds to HJ cruciform DNA, conferring on it an open structure. The RuvB hexamer acts as an ATP-dependent pump, pulling dsDNA into and through the RuvAB complex. HJ branch migration allows RuvC to scan DNA until it finds its consensus sequence, where it cleaves and resolves the cruciform DNA.</text>
</comment>
<dbReference type="GO" id="GO:0048476">
    <property type="term" value="C:Holliday junction resolvase complex"/>
    <property type="evidence" value="ECO:0007669"/>
    <property type="project" value="UniProtKB-UniRule"/>
</dbReference>
<dbReference type="GO" id="GO:0005737">
    <property type="term" value="C:cytoplasm"/>
    <property type="evidence" value="ECO:0007669"/>
    <property type="project" value="UniProtKB-SubCell"/>
</dbReference>
<dbReference type="InterPro" id="IPR011114">
    <property type="entry name" value="RuvA_C"/>
</dbReference>
<dbReference type="EMBL" id="AP018694">
    <property type="protein sequence ID" value="BBE17281.1"/>
    <property type="molecule type" value="Genomic_DNA"/>
</dbReference>
<comment type="domain">
    <text evidence="6">Has three domains with a flexible linker between the domains II and III and assumes an 'L' shape. Domain III is highly mobile and contacts RuvB.</text>
</comment>
<dbReference type="Proteomes" id="UP001193389">
    <property type="component" value="Chromosome"/>
</dbReference>
<dbReference type="InterPro" id="IPR010994">
    <property type="entry name" value="RuvA_2-like"/>
</dbReference>
<evidence type="ECO:0000313" key="8">
    <source>
        <dbReference type="EMBL" id="BBE17281.1"/>
    </source>
</evidence>
<dbReference type="RefSeq" id="WP_318350294.1">
    <property type="nucleotide sequence ID" value="NZ_AP018694.1"/>
</dbReference>
<dbReference type="InterPro" id="IPR012340">
    <property type="entry name" value="NA-bd_OB-fold"/>
</dbReference>
<feature type="domain" description="Helix-hairpin-helix DNA-binding motif class 1" evidence="7">
    <location>
        <begin position="107"/>
        <end position="126"/>
    </location>
</feature>
<evidence type="ECO:0000256" key="4">
    <source>
        <dbReference type="ARBA" id="ARBA00023172"/>
    </source>
</evidence>
<name>A0A5K7S6T4_9BACT</name>
<dbReference type="HAMAP" id="MF_00031">
    <property type="entry name" value="DNA_HJ_migration_RuvA"/>
    <property type="match status" value="1"/>
</dbReference>
<feature type="region of interest" description="Domain III" evidence="6">
    <location>
        <begin position="144"/>
        <end position="193"/>
    </location>
</feature>
<dbReference type="SUPFAM" id="SSF46929">
    <property type="entry name" value="DNA helicase RuvA subunit, C-terminal domain"/>
    <property type="match status" value="1"/>
</dbReference>
<dbReference type="GO" id="GO:0006310">
    <property type="term" value="P:DNA recombination"/>
    <property type="evidence" value="ECO:0007669"/>
    <property type="project" value="UniProtKB-UniRule"/>
</dbReference>
<evidence type="ECO:0000256" key="1">
    <source>
        <dbReference type="ARBA" id="ARBA00022490"/>
    </source>
</evidence>
<dbReference type="GO" id="GO:0006281">
    <property type="term" value="P:DNA repair"/>
    <property type="evidence" value="ECO:0007669"/>
    <property type="project" value="UniProtKB-UniRule"/>
</dbReference>
<dbReference type="InterPro" id="IPR003583">
    <property type="entry name" value="Hlx-hairpin-Hlx_DNA-bd_motif"/>
</dbReference>
<dbReference type="GO" id="GO:0009378">
    <property type="term" value="F:four-way junction helicase activity"/>
    <property type="evidence" value="ECO:0007669"/>
    <property type="project" value="InterPro"/>
</dbReference>
<dbReference type="SUPFAM" id="SSF47781">
    <property type="entry name" value="RuvA domain 2-like"/>
    <property type="match status" value="1"/>
</dbReference>
<dbReference type="Gene3D" id="1.10.8.10">
    <property type="entry name" value="DNA helicase RuvA subunit, C-terminal domain"/>
    <property type="match status" value="1"/>
</dbReference>
<evidence type="ECO:0000313" key="9">
    <source>
        <dbReference type="Proteomes" id="UP001193389"/>
    </source>
</evidence>
<sequence>MYEYIKGSVVSLKPSHIVLEANSVGYFIAISLNTYTQLNGRESVKLFIHQVVREDAHLLYGFASEAERELFRMLISVSGIGSNTAIMMFSSLSPDEISNAILNENVNLLKSIKGIGVKTAQRVIIDLKDKVGKSPVSEQFVASADNTLRNEALSALVMLGFAKKPVEKELDKILAAQPNLSVESVIKLALKSL</sequence>
<dbReference type="InterPro" id="IPR036267">
    <property type="entry name" value="RuvA_C_sf"/>
</dbReference>
<evidence type="ECO:0000256" key="5">
    <source>
        <dbReference type="ARBA" id="ARBA00023204"/>
    </source>
</evidence>
<comment type="similarity">
    <text evidence="6">Belongs to the RuvA family.</text>
</comment>
<dbReference type="Pfam" id="PF14520">
    <property type="entry name" value="HHH_5"/>
    <property type="match status" value="1"/>
</dbReference>
<evidence type="ECO:0000256" key="3">
    <source>
        <dbReference type="ARBA" id="ARBA00023125"/>
    </source>
</evidence>
<dbReference type="AlphaFoldDB" id="A0A5K7S6T4"/>
<dbReference type="GO" id="GO:0005524">
    <property type="term" value="F:ATP binding"/>
    <property type="evidence" value="ECO:0007669"/>
    <property type="project" value="InterPro"/>
</dbReference>
<accession>A0A5K7S6T4</accession>
<dbReference type="InterPro" id="IPR000085">
    <property type="entry name" value="RuvA"/>
</dbReference>
<protein>
    <recommendedName>
        <fullName evidence="6">Holliday junction branch migration complex subunit RuvA</fullName>
    </recommendedName>
</protein>
<reference evidence="8" key="1">
    <citation type="journal article" date="2020" name="Int. J. Syst. Evol. Microbiol.">
        <title>Aquipluma nitroreducens gen. nov. sp. nov., a novel facultatively anaerobic bacterium isolated from a freshwater lake.</title>
        <authorList>
            <person name="Watanabe M."/>
            <person name="Kojima H."/>
            <person name="Fukui M."/>
        </authorList>
    </citation>
    <scope>NUCLEOTIDE SEQUENCE</scope>
    <source>
        <strain evidence="8">MeG22</strain>
    </source>
</reference>
<keyword evidence="8" id="KW-0067">ATP-binding</keyword>
<keyword evidence="2 6" id="KW-0227">DNA damage</keyword>
<gene>
    <name evidence="6" type="primary">ruvA</name>
    <name evidence="8" type="ORF">AQPE_1430</name>
</gene>
<keyword evidence="8" id="KW-0547">Nucleotide-binding</keyword>
<proteinExistence type="inferred from homology"/>
<organism evidence="8 9">
    <name type="scientific">Aquipluma nitroreducens</name>
    <dbReference type="NCBI Taxonomy" id="2010828"/>
    <lineage>
        <taxon>Bacteria</taxon>
        <taxon>Pseudomonadati</taxon>
        <taxon>Bacteroidota</taxon>
        <taxon>Bacteroidia</taxon>
        <taxon>Marinilabiliales</taxon>
        <taxon>Prolixibacteraceae</taxon>
        <taxon>Aquipluma</taxon>
    </lineage>
</organism>
<comment type="subcellular location">
    <subcellularLocation>
        <location evidence="6">Cytoplasm</location>
    </subcellularLocation>
</comment>
<dbReference type="Pfam" id="PF07499">
    <property type="entry name" value="RuvA_C"/>
    <property type="match status" value="1"/>
</dbReference>
<keyword evidence="9" id="KW-1185">Reference proteome</keyword>
<dbReference type="Gene3D" id="1.10.150.20">
    <property type="entry name" value="5' to 3' exonuclease, C-terminal subdomain"/>
    <property type="match status" value="1"/>
</dbReference>
<dbReference type="Gene3D" id="2.40.50.140">
    <property type="entry name" value="Nucleic acid-binding proteins"/>
    <property type="match status" value="1"/>
</dbReference>
<dbReference type="GO" id="GO:0009379">
    <property type="term" value="C:Holliday junction helicase complex"/>
    <property type="evidence" value="ECO:0007669"/>
    <property type="project" value="InterPro"/>
</dbReference>
<comment type="subunit">
    <text evidence="6">Homotetramer. Forms an RuvA(8)-RuvB(12)-Holliday junction (HJ) complex. HJ DNA is sandwiched between 2 RuvA tetramers; dsDNA enters through RuvA and exits via RuvB. An RuvB hexamer assembles on each DNA strand where it exits the tetramer. Each RuvB hexamer is contacted by two RuvA subunits (via domain III) on 2 adjacent RuvB subunits; this complex drives branch migration. In the full resolvosome a probable DNA-RuvA(4)-RuvB(12)-RuvC(2) complex forms which resolves the HJ.</text>
</comment>
<dbReference type="SUPFAM" id="SSF50249">
    <property type="entry name" value="Nucleic acid-binding proteins"/>
    <property type="match status" value="1"/>
</dbReference>
<dbReference type="InterPro" id="IPR013849">
    <property type="entry name" value="DNA_helicase_Holl-junc_RuvA_I"/>
</dbReference>
<keyword evidence="8" id="KW-0378">Hydrolase</keyword>
<evidence type="ECO:0000256" key="6">
    <source>
        <dbReference type="HAMAP-Rule" id="MF_00031"/>
    </source>
</evidence>